<reference evidence="3" key="1">
    <citation type="submission" date="2018-04" db="EMBL/GenBank/DDBJ databases">
        <authorList>
            <person name="Cornet L."/>
        </authorList>
    </citation>
    <scope>NUCLEOTIDE SEQUENCE [LARGE SCALE GENOMIC DNA]</scope>
</reference>
<organism evidence="2 3">
    <name type="scientific">Leptolyngbya foveolarum</name>
    <dbReference type="NCBI Taxonomy" id="47253"/>
    <lineage>
        <taxon>Bacteria</taxon>
        <taxon>Bacillati</taxon>
        <taxon>Cyanobacteriota</taxon>
        <taxon>Cyanophyceae</taxon>
        <taxon>Leptolyngbyales</taxon>
        <taxon>Leptolyngbyaceae</taxon>
        <taxon>Leptolyngbya group</taxon>
        <taxon>Leptolyngbya</taxon>
    </lineage>
</organism>
<dbReference type="AlphaFoldDB" id="A0A2W4UPL5"/>
<evidence type="ECO:0000259" key="1">
    <source>
        <dbReference type="SMART" id="SM00933"/>
    </source>
</evidence>
<gene>
    <name evidence="2" type="ORF">DCF25_00910</name>
</gene>
<proteinExistence type="predicted"/>
<comment type="caution">
    <text evidence="2">The sequence shown here is derived from an EMBL/GenBank/DDBJ whole genome shotgun (WGS) entry which is preliminary data.</text>
</comment>
<feature type="domain" description="NurA" evidence="1">
    <location>
        <begin position="98"/>
        <end position="359"/>
    </location>
</feature>
<name>A0A2W4UPL5_9CYAN</name>
<dbReference type="Pfam" id="PF09376">
    <property type="entry name" value="NurA"/>
    <property type="match status" value="1"/>
</dbReference>
<sequence length="395" mass="45524">MAIKPSQIQRALDQKRADFASFDESTSSYLMQYRAAWDQWVKLTPASRADWVRSQSRDIGARPLEPMSPQSKGIIRSNLAWDNREQSLQWVSEHLANVTTFAVDGSQVFPQKDFSIPIALVQIGWFENHHCNEGRYEKDILLDVMTPKDLVADRSQPMDRWINMRRFSMEVQKLTGYIKSAKDRALAEGRDPEKCLVFFDGSLVLTFASMLDENLRAPYVQQVTALLHASKKYEVPLVGYVDTAQSNDITTLLRTTKDLETTRAVHDAKLMNRLMDWGDRTPLMICDRGGILTEYGNQSDQIAFTYLKTNANYPARLELPRWLWDTGRAETVINQVRAEVIVGNGYPYAIETADQTAVLQSRDRQIFYRILQDWAKQENLQLRLSQKMMSKARRR</sequence>
<dbReference type="EMBL" id="QBMC01000003">
    <property type="protein sequence ID" value="PZO23216.1"/>
    <property type="molecule type" value="Genomic_DNA"/>
</dbReference>
<reference evidence="2 3" key="2">
    <citation type="submission" date="2018-06" db="EMBL/GenBank/DDBJ databases">
        <title>Metagenomic assembly of (sub)arctic Cyanobacteria and their associated microbiome from non-axenic cultures.</title>
        <authorList>
            <person name="Baurain D."/>
        </authorList>
    </citation>
    <scope>NUCLEOTIDE SEQUENCE [LARGE SCALE GENOMIC DNA]</scope>
    <source>
        <strain evidence="2">ULC129bin1</strain>
    </source>
</reference>
<evidence type="ECO:0000313" key="3">
    <source>
        <dbReference type="Proteomes" id="UP000249354"/>
    </source>
</evidence>
<dbReference type="SMART" id="SM00933">
    <property type="entry name" value="NurA"/>
    <property type="match status" value="1"/>
</dbReference>
<evidence type="ECO:0000313" key="2">
    <source>
        <dbReference type="EMBL" id="PZO23216.1"/>
    </source>
</evidence>
<accession>A0A2W4UPL5</accession>
<dbReference type="Proteomes" id="UP000249354">
    <property type="component" value="Unassembled WGS sequence"/>
</dbReference>
<dbReference type="InterPro" id="IPR018977">
    <property type="entry name" value="NurA_domain"/>
</dbReference>
<protein>
    <submittedName>
        <fullName evidence="2">NurA domain-containing protein</fullName>
    </submittedName>
</protein>